<evidence type="ECO:0000256" key="1">
    <source>
        <dbReference type="SAM" id="MobiDB-lite"/>
    </source>
</evidence>
<accession>A0A4P9VVB6</accession>
<feature type="domain" description="MHD1" evidence="3">
    <location>
        <begin position="40"/>
        <end position="166"/>
    </location>
</feature>
<dbReference type="InterPro" id="IPR010439">
    <property type="entry name" value="MUN_dom"/>
</dbReference>
<dbReference type="OrthoDB" id="2015333at2759"/>
<dbReference type="Pfam" id="PF06292">
    <property type="entry name" value="MUN"/>
    <property type="match status" value="1"/>
</dbReference>
<dbReference type="SUPFAM" id="SSF49562">
    <property type="entry name" value="C2 domain (Calcium/lipid-binding domain, CaLB)"/>
    <property type="match status" value="1"/>
</dbReference>
<dbReference type="InterPro" id="IPR035892">
    <property type="entry name" value="C2_domain_sf"/>
</dbReference>
<feature type="compositionally biased region" description="Low complexity" evidence="1">
    <location>
        <begin position="296"/>
        <end position="319"/>
    </location>
</feature>
<dbReference type="PROSITE" id="PS51259">
    <property type="entry name" value="MHD2"/>
    <property type="match status" value="1"/>
</dbReference>
<dbReference type="InterPro" id="IPR052811">
    <property type="entry name" value="Glucose_resp_signaling"/>
</dbReference>
<dbReference type="Proteomes" id="UP000269721">
    <property type="component" value="Unassembled WGS sequence"/>
</dbReference>
<dbReference type="EMBL" id="ML001075">
    <property type="protein sequence ID" value="RKO83581.1"/>
    <property type="molecule type" value="Genomic_DNA"/>
</dbReference>
<evidence type="ECO:0000259" key="4">
    <source>
        <dbReference type="PROSITE" id="PS51259"/>
    </source>
</evidence>
<dbReference type="PROSITE" id="PS51258">
    <property type="entry name" value="MHD1"/>
    <property type="match status" value="1"/>
</dbReference>
<dbReference type="Gene3D" id="2.60.40.150">
    <property type="entry name" value="C2 domain"/>
    <property type="match status" value="1"/>
</dbReference>
<dbReference type="Pfam" id="PF00168">
    <property type="entry name" value="C2"/>
    <property type="match status" value="2"/>
</dbReference>
<reference evidence="6" key="1">
    <citation type="journal article" date="2018" name="Nat. Microbiol.">
        <title>Leveraging single-cell genomics to expand the fungal tree of life.</title>
        <authorList>
            <person name="Ahrendt S.R."/>
            <person name="Quandt C.A."/>
            <person name="Ciobanu D."/>
            <person name="Clum A."/>
            <person name="Salamov A."/>
            <person name="Andreopoulos B."/>
            <person name="Cheng J.F."/>
            <person name="Woyke T."/>
            <person name="Pelin A."/>
            <person name="Henrissat B."/>
            <person name="Reynolds N.K."/>
            <person name="Benny G.L."/>
            <person name="Smith M.E."/>
            <person name="James T.Y."/>
            <person name="Grigoriev I.V."/>
        </authorList>
    </citation>
    <scope>NUCLEOTIDE SEQUENCE [LARGE SCALE GENOMIC DNA]</scope>
</reference>
<dbReference type="SMART" id="SM00239">
    <property type="entry name" value="C2"/>
    <property type="match status" value="1"/>
</dbReference>
<dbReference type="Gene3D" id="1.20.58.1100">
    <property type="match status" value="1"/>
</dbReference>
<dbReference type="InterPro" id="IPR014772">
    <property type="entry name" value="Munc13_dom-2"/>
</dbReference>
<evidence type="ECO:0000259" key="2">
    <source>
        <dbReference type="PROSITE" id="PS50004"/>
    </source>
</evidence>
<evidence type="ECO:0000313" key="5">
    <source>
        <dbReference type="EMBL" id="RKO83581.1"/>
    </source>
</evidence>
<dbReference type="PANTHER" id="PTHR47263">
    <property type="entry name" value="ADENYLATE CYCLASE ACTIVATION PROTEIN GIT1"/>
    <property type="match status" value="1"/>
</dbReference>
<evidence type="ECO:0000259" key="3">
    <source>
        <dbReference type="PROSITE" id="PS51258"/>
    </source>
</evidence>
<protein>
    <recommendedName>
        <fullName evidence="7">C2 domain-containing protein</fullName>
    </recommendedName>
</protein>
<gene>
    <name evidence="5" type="ORF">BDK51DRAFT_50831</name>
</gene>
<dbReference type="PROSITE" id="PS50004">
    <property type="entry name" value="C2"/>
    <property type="match status" value="1"/>
</dbReference>
<proteinExistence type="predicted"/>
<feature type="non-terminal residue" evidence="5">
    <location>
        <position position="634"/>
    </location>
</feature>
<name>A0A4P9VVB6_9FUNG</name>
<evidence type="ECO:0008006" key="7">
    <source>
        <dbReference type="Google" id="ProtNLM"/>
    </source>
</evidence>
<dbReference type="Gene3D" id="1.10.357.50">
    <property type="match status" value="1"/>
</dbReference>
<organism evidence="5 6">
    <name type="scientific">Blyttiomyces helicus</name>
    <dbReference type="NCBI Taxonomy" id="388810"/>
    <lineage>
        <taxon>Eukaryota</taxon>
        <taxon>Fungi</taxon>
        <taxon>Fungi incertae sedis</taxon>
        <taxon>Chytridiomycota</taxon>
        <taxon>Chytridiomycota incertae sedis</taxon>
        <taxon>Chytridiomycetes</taxon>
        <taxon>Chytridiomycetes incertae sedis</taxon>
        <taxon>Blyttiomyces</taxon>
    </lineage>
</organism>
<feature type="region of interest" description="Disordered" evidence="1">
    <location>
        <begin position="296"/>
        <end position="322"/>
    </location>
</feature>
<feature type="domain" description="MHD2" evidence="4">
    <location>
        <begin position="501"/>
        <end position="620"/>
    </location>
</feature>
<dbReference type="InterPro" id="IPR000008">
    <property type="entry name" value="C2_dom"/>
</dbReference>
<dbReference type="PANTHER" id="PTHR47263:SF1">
    <property type="entry name" value="C2 DOMAIN PROTEIN (AFU_ORTHOLOGUE AFUA_7G02350)"/>
    <property type="match status" value="1"/>
</dbReference>
<sequence length="634" mass="70351">MDIVRLTAETYLKYFVLTLESNAEIIASDDAVNSASKMVFDLYKRLRLMDDRYARMVPGLKRLSMNTGFNVERWFAPFVHKWLEQLSERTLTWVTNAVHADVFEPLGTEEDAPHHSSSIADLFSAVYAELDFIRDLGWSDAVQSAQFLQAFAKTVSKAIEQYCDAIALGEIKAEPAHGSGWTAGLLGTKAVNGPKDIANESCVKLCNVEYAMSKLDDMYRLMNVAALARVIREHRAETAGSSSNHLSPTGSATDDMVTGAFKIQLSYAENLKPCTKTGLANPYVVVRVPDGTIVPPSASAAPKTAASTTRTSTSSSGPSVLTGTHCELARSRAVQDTLNPSWDETFQVMLPPVDRLEVAVLSKNLLTSDECAGRAVVDLGPRTRLKRKLADHQTHDVYIEMEPQGRVLVRLTMEGADEDVDFWFRRSKERLGRTRDDFVRALTARIVPVAREVITKSIKDHEAAPLPSKSFFSSLTTATQYSTKTAAGRPIAEPVSAKEADDGIATLTDYLNKNLETLCSLLSTRMAQEVIRRTWDETLLIIEFLLVPPLYGLLERDRRVLNPRQVSMALATINIMRDFFHADGQDLGLPLRALDTRKYADVTALIDCYDSDVGRLRREYELGVLGGKDREFLL</sequence>
<dbReference type="AlphaFoldDB" id="A0A4P9VVB6"/>
<feature type="domain" description="C2" evidence="2">
    <location>
        <begin position="242"/>
        <end position="395"/>
    </location>
</feature>
<evidence type="ECO:0000313" key="6">
    <source>
        <dbReference type="Proteomes" id="UP000269721"/>
    </source>
</evidence>
<keyword evidence="6" id="KW-1185">Reference proteome</keyword>
<dbReference type="InterPro" id="IPR014770">
    <property type="entry name" value="Munc13_1"/>
</dbReference>